<feature type="domain" description="Rod shape-determining protein MreC beta-barrel core" evidence="7">
    <location>
        <begin position="124"/>
        <end position="263"/>
    </location>
</feature>
<evidence type="ECO:0000256" key="5">
    <source>
        <dbReference type="PIRNR" id="PIRNR038471"/>
    </source>
</evidence>
<evidence type="ECO:0000256" key="2">
    <source>
        <dbReference type="ARBA" id="ARBA00013855"/>
    </source>
</evidence>
<keyword evidence="9" id="KW-1185">Reference proteome</keyword>
<dbReference type="Gene3D" id="2.40.10.340">
    <property type="entry name" value="Rod shape-determining protein MreC, domain 1"/>
    <property type="match status" value="1"/>
</dbReference>
<sequence>MKFKGNKKKIEIIYVVLIIFVLMFLGKGAFKYFNNSLNRVFYPIQAKIYSIGESVKEKIDSIQKYHVLLQENSKLKEELSGKTILSEQIKYLKDENRRLRKLLGIKGEFAYDFKIGKVSFHQVRELYESFSISLGKEDGIRKNMVVLSGKNLIGRVDQVMNNYSIVQMITDQDSVVSVLDQNNILGVVRGNRNGDLYFEPTSNYEVDLKVGDKVYTSGVSDIYPKGLYVGYVSEVDKNEKDPLKKYKVKTEVDVFDLNEIIVITGDKKLWQ</sequence>
<evidence type="ECO:0000256" key="1">
    <source>
        <dbReference type="ARBA" id="ARBA00009369"/>
    </source>
</evidence>
<feature type="transmembrane region" description="Helical" evidence="6">
    <location>
        <begin position="12"/>
        <end position="30"/>
    </location>
</feature>
<dbReference type="Pfam" id="PF04085">
    <property type="entry name" value="MreC"/>
    <property type="match status" value="1"/>
</dbReference>
<gene>
    <name evidence="8" type="ORF">SAMN02745174_00180</name>
</gene>
<reference evidence="8 9" key="1">
    <citation type="submission" date="2017-02" db="EMBL/GenBank/DDBJ databases">
        <authorList>
            <person name="Peterson S.W."/>
        </authorList>
    </citation>
    <scope>NUCLEOTIDE SEQUENCE [LARGE SCALE GENOMIC DNA]</scope>
    <source>
        <strain evidence="8 9">ATCC 700028</strain>
    </source>
</reference>
<evidence type="ECO:0000313" key="8">
    <source>
        <dbReference type="EMBL" id="SJZ35156.1"/>
    </source>
</evidence>
<dbReference type="AlphaFoldDB" id="A0A1T4JY66"/>
<dbReference type="GO" id="GO:0005886">
    <property type="term" value="C:plasma membrane"/>
    <property type="evidence" value="ECO:0007669"/>
    <property type="project" value="TreeGrafter"/>
</dbReference>
<accession>A0A1T4JY66</accession>
<dbReference type="EMBL" id="FUWX01000004">
    <property type="protein sequence ID" value="SJZ35156.1"/>
    <property type="molecule type" value="Genomic_DNA"/>
</dbReference>
<dbReference type="NCBIfam" id="TIGR00219">
    <property type="entry name" value="mreC"/>
    <property type="match status" value="1"/>
</dbReference>
<comment type="similarity">
    <text evidence="1 5">Belongs to the MreC family.</text>
</comment>
<dbReference type="Gene3D" id="2.40.10.350">
    <property type="entry name" value="Rod shape-determining protein MreC, domain 2"/>
    <property type="match status" value="1"/>
</dbReference>
<dbReference type="OrthoDB" id="90375at2"/>
<keyword evidence="3 5" id="KW-0133">Cell shape</keyword>
<dbReference type="Proteomes" id="UP000191153">
    <property type="component" value="Unassembled WGS sequence"/>
</dbReference>
<evidence type="ECO:0000256" key="6">
    <source>
        <dbReference type="SAM" id="Phobius"/>
    </source>
</evidence>
<dbReference type="InterPro" id="IPR055342">
    <property type="entry name" value="MreC_beta-barrel_core"/>
</dbReference>
<evidence type="ECO:0000313" key="9">
    <source>
        <dbReference type="Proteomes" id="UP000191153"/>
    </source>
</evidence>
<dbReference type="PANTHER" id="PTHR34138">
    <property type="entry name" value="CELL SHAPE-DETERMINING PROTEIN MREC"/>
    <property type="match status" value="1"/>
</dbReference>
<organism evidence="8 9">
    <name type="scientific">Cetobacterium ceti</name>
    <dbReference type="NCBI Taxonomy" id="180163"/>
    <lineage>
        <taxon>Bacteria</taxon>
        <taxon>Fusobacteriati</taxon>
        <taxon>Fusobacteriota</taxon>
        <taxon>Fusobacteriia</taxon>
        <taxon>Fusobacteriales</taxon>
        <taxon>Fusobacteriaceae</taxon>
        <taxon>Cetobacterium</taxon>
    </lineage>
</organism>
<name>A0A1T4JY66_9FUSO</name>
<keyword evidence="6" id="KW-1133">Transmembrane helix</keyword>
<dbReference type="STRING" id="180163.SAMN02745174_00180"/>
<keyword evidence="6" id="KW-0472">Membrane</keyword>
<evidence type="ECO:0000256" key="4">
    <source>
        <dbReference type="ARBA" id="ARBA00032089"/>
    </source>
</evidence>
<dbReference type="GO" id="GO:0008360">
    <property type="term" value="P:regulation of cell shape"/>
    <property type="evidence" value="ECO:0007669"/>
    <property type="project" value="UniProtKB-KW"/>
</dbReference>
<dbReference type="InterPro" id="IPR007221">
    <property type="entry name" value="MreC"/>
</dbReference>
<dbReference type="RefSeq" id="WP_078692728.1">
    <property type="nucleotide sequence ID" value="NZ_FUWX01000004.1"/>
</dbReference>
<evidence type="ECO:0000256" key="3">
    <source>
        <dbReference type="ARBA" id="ARBA00022960"/>
    </source>
</evidence>
<protein>
    <recommendedName>
        <fullName evidence="2 5">Cell shape-determining protein MreC</fullName>
    </recommendedName>
    <alternativeName>
        <fullName evidence="4 5">Cell shape protein MreC</fullName>
    </alternativeName>
</protein>
<comment type="function">
    <text evidence="5">Involved in formation and maintenance of cell shape.</text>
</comment>
<dbReference type="InterPro" id="IPR042175">
    <property type="entry name" value="Cell/Rod_MreC_2"/>
</dbReference>
<dbReference type="InterPro" id="IPR042177">
    <property type="entry name" value="Cell/Rod_1"/>
</dbReference>
<proteinExistence type="inferred from homology"/>
<keyword evidence="6" id="KW-0812">Transmembrane</keyword>
<dbReference type="PANTHER" id="PTHR34138:SF1">
    <property type="entry name" value="CELL SHAPE-DETERMINING PROTEIN MREC"/>
    <property type="match status" value="1"/>
</dbReference>
<evidence type="ECO:0000259" key="7">
    <source>
        <dbReference type="Pfam" id="PF04085"/>
    </source>
</evidence>
<dbReference type="PIRSF" id="PIRSF038471">
    <property type="entry name" value="MreC"/>
    <property type="match status" value="1"/>
</dbReference>